<accession>A0A7W5Z4Q1</accession>
<evidence type="ECO:0000256" key="1">
    <source>
        <dbReference type="SAM" id="MobiDB-lite"/>
    </source>
</evidence>
<name>A0A7W5Z4Q1_9HYPH</name>
<protein>
    <recommendedName>
        <fullName evidence="4">Cellulose biosynthesis protein BcsN</fullName>
    </recommendedName>
</protein>
<evidence type="ECO:0000313" key="2">
    <source>
        <dbReference type="EMBL" id="MBB3810146.1"/>
    </source>
</evidence>
<proteinExistence type="predicted"/>
<sequence length="299" mass="32803">MTACAPRFDPQSLEIISETSQVSLSRAMLVPSIGTTPIIGVLESRYTNAYVQELILQTDSRRPGQSRYHVTFMLPGETGGPGTRDLEVRRIDPFLIQKELAERFPDVAMEMSAYFVQNRFGPFGFATGRTTAGDTCIYAWQTITRSRAASLIDGVGGRIDIRLDMCDSGASVGDLLEMMYGFTINAYLARWNWQPYDGTPSLNPDIGTPGEDIRPPVLTPPDPQPLSRSPVRPAAAREAAAREAPARSGRQDAPLELIDFLDVPPPATRNTATGRWPAESRGDDPVDLRNYPTIPLPPP</sequence>
<comment type="caution">
    <text evidence="2">The sequence shown here is derived from an EMBL/GenBank/DDBJ whole genome shotgun (WGS) entry which is preliminary data.</text>
</comment>
<dbReference type="Pfam" id="PF17038">
    <property type="entry name" value="CBP_BcsN"/>
    <property type="match status" value="1"/>
</dbReference>
<keyword evidence="3" id="KW-1185">Reference proteome</keyword>
<dbReference type="Proteomes" id="UP000537592">
    <property type="component" value="Unassembled WGS sequence"/>
</dbReference>
<dbReference type="AlphaFoldDB" id="A0A7W5Z4Q1"/>
<feature type="compositionally biased region" description="Basic and acidic residues" evidence="1">
    <location>
        <begin position="278"/>
        <end position="287"/>
    </location>
</feature>
<organism evidence="2 3">
    <name type="scientific">Pseudochelatococcus contaminans</name>
    <dbReference type="NCBI Taxonomy" id="1538103"/>
    <lineage>
        <taxon>Bacteria</taxon>
        <taxon>Pseudomonadati</taxon>
        <taxon>Pseudomonadota</taxon>
        <taxon>Alphaproteobacteria</taxon>
        <taxon>Hyphomicrobiales</taxon>
        <taxon>Chelatococcaceae</taxon>
        <taxon>Pseudochelatococcus</taxon>
    </lineage>
</organism>
<gene>
    <name evidence="2" type="ORF">FHS81_002242</name>
</gene>
<evidence type="ECO:0008006" key="4">
    <source>
        <dbReference type="Google" id="ProtNLM"/>
    </source>
</evidence>
<dbReference type="InterPro" id="IPR031482">
    <property type="entry name" value="CBP_BcsN"/>
</dbReference>
<evidence type="ECO:0000313" key="3">
    <source>
        <dbReference type="Proteomes" id="UP000537592"/>
    </source>
</evidence>
<reference evidence="2 3" key="1">
    <citation type="submission" date="2020-08" db="EMBL/GenBank/DDBJ databases">
        <title>Genomic Encyclopedia of Type Strains, Phase IV (KMG-IV): sequencing the most valuable type-strain genomes for metagenomic binning, comparative biology and taxonomic classification.</title>
        <authorList>
            <person name="Goeker M."/>
        </authorList>
    </citation>
    <scope>NUCLEOTIDE SEQUENCE [LARGE SCALE GENOMIC DNA]</scope>
    <source>
        <strain evidence="2 3">DSM 28760</strain>
    </source>
</reference>
<dbReference type="EMBL" id="JACICC010000005">
    <property type="protein sequence ID" value="MBB3810146.1"/>
    <property type="molecule type" value="Genomic_DNA"/>
</dbReference>
<dbReference type="RefSeq" id="WP_183752943.1">
    <property type="nucleotide sequence ID" value="NZ_JACICC010000005.1"/>
</dbReference>
<feature type="region of interest" description="Disordered" evidence="1">
    <location>
        <begin position="202"/>
        <end position="299"/>
    </location>
</feature>